<dbReference type="InterPro" id="IPR033428">
    <property type="entry name" value="DUF5118"/>
</dbReference>
<reference evidence="6 7" key="1">
    <citation type="submission" date="2017-01" db="EMBL/GenBank/DDBJ databases">
        <title>A new Hymenobacter.</title>
        <authorList>
            <person name="Liang Y."/>
            <person name="Feng F."/>
        </authorList>
    </citation>
    <scope>NUCLEOTIDE SEQUENCE [LARGE SCALE GENOMIC DNA]</scope>
    <source>
        <strain evidence="6">MIMBbqt21</strain>
    </source>
</reference>
<dbReference type="InterPro" id="IPR033413">
    <property type="entry name" value="DUF5117"/>
</dbReference>
<feature type="compositionally biased region" description="Gly residues" evidence="1">
    <location>
        <begin position="180"/>
        <end position="192"/>
    </location>
</feature>
<dbReference type="GO" id="GO:0008237">
    <property type="term" value="F:metallopeptidase activity"/>
    <property type="evidence" value="ECO:0007669"/>
    <property type="project" value="InterPro"/>
</dbReference>
<keyword evidence="7" id="KW-1185">Reference proteome</keyword>
<dbReference type="InterPro" id="IPR034032">
    <property type="entry name" value="Zn_MMP-like_bac"/>
</dbReference>
<feature type="chain" id="PRO_5012128167" evidence="2">
    <location>
        <begin position="21"/>
        <end position="847"/>
    </location>
</feature>
<feature type="region of interest" description="Disordered" evidence="1">
    <location>
        <begin position="172"/>
        <end position="193"/>
    </location>
</feature>
<dbReference type="RefSeq" id="WP_086595248.1">
    <property type="nucleotide sequence ID" value="NZ_MTSE01000008.1"/>
</dbReference>
<evidence type="ECO:0000256" key="2">
    <source>
        <dbReference type="SAM" id="SignalP"/>
    </source>
</evidence>
<proteinExistence type="predicted"/>
<feature type="domain" description="EcxA zinc-binding" evidence="3">
    <location>
        <begin position="433"/>
        <end position="737"/>
    </location>
</feature>
<evidence type="ECO:0000313" key="6">
    <source>
        <dbReference type="EMBL" id="OUJ72953.1"/>
    </source>
</evidence>
<feature type="signal peptide" evidence="2">
    <location>
        <begin position="1"/>
        <end position="20"/>
    </location>
</feature>
<name>A0A243WBH8_9BACT</name>
<evidence type="ECO:0000259" key="3">
    <source>
        <dbReference type="Pfam" id="PF16313"/>
    </source>
</evidence>
<dbReference type="SUPFAM" id="SSF55486">
    <property type="entry name" value="Metalloproteases ('zincins'), catalytic domain"/>
    <property type="match status" value="1"/>
</dbReference>
<feature type="domain" description="DUF5117" evidence="4">
    <location>
        <begin position="96"/>
        <end position="306"/>
    </location>
</feature>
<dbReference type="PANTHER" id="PTHR38478">
    <property type="entry name" value="PEPTIDASE M1A AND M12B"/>
    <property type="match status" value="1"/>
</dbReference>
<protein>
    <submittedName>
        <fullName evidence="6">Peptidase</fullName>
    </submittedName>
</protein>
<dbReference type="Proteomes" id="UP000194873">
    <property type="component" value="Unassembled WGS sequence"/>
</dbReference>
<dbReference type="InterPro" id="IPR032534">
    <property type="entry name" value="EcxA_zinc-bd"/>
</dbReference>
<dbReference type="PANTHER" id="PTHR38478:SF1">
    <property type="entry name" value="ZINC DEPENDENT METALLOPROTEASE DOMAIN LIPOPROTEIN"/>
    <property type="match status" value="1"/>
</dbReference>
<evidence type="ECO:0000256" key="1">
    <source>
        <dbReference type="SAM" id="MobiDB-lite"/>
    </source>
</evidence>
<dbReference type="Pfam" id="PF17148">
    <property type="entry name" value="DUF5117"/>
    <property type="match status" value="1"/>
</dbReference>
<dbReference type="OrthoDB" id="9776599at2"/>
<dbReference type="EMBL" id="MTSE01000008">
    <property type="protein sequence ID" value="OUJ72953.1"/>
    <property type="molecule type" value="Genomic_DNA"/>
</dbReference>
<organism evidence="6 7">
    <name type="scientific">Hymenobacter crusticola</name>
    <dbReference type="NCBI Taxonomy" id="1770526"/>
    <lineage>
        <taxon>Bacteria</taxon>
        <taxon>Pseudomonadati</taxon>
        <taxon>Bacteroidota</taxon>
        <taxon>Cytophagia</taxon>
        <taxon>Cytophagales</taxon>
        <taxon>Hymenobacteraceae</taxon>
        <taxon>Hymenobacter</taxon>
    </lineage>
</organism>
<evidence type="ECO:0000259" key="5">
    <source>
        <dbReference type="Pfam" id="PF17162"/>
    </source>
</evidence>
<dbReference type="Gene3D" id="3.40.390.10">
    <property type="entry name" value="Collagenase (Catalytic Domain)"/>
    <property type="match status" value="1"/>
</dbReference>
<feature type="domain" description="DUF5118" evidence="5">
    <location>
        <begin position="41"/>
        <end position="83"/>
    </location>
</feature>
<keyword evidence="2" id="KW-0732">Signal</keyword>
<comment type="caution">
    <text evidence="6">The sequence shown here is derived from an EMBL/GenBank/DDBJ whole genome shotgun (WGS) entry which is preliminary data.</text>
</comment>
<accession>A0A243WBH8</accession>
<gene>
    <name evidence="6" type="ORF">BXP70_16790</name>
</gene>
<dbReference type="Pfam" id="PF17162">
    <property type="entry name" value="DUF5118"/>
    <property type="match status" value="1"/>
</dbReference>
<dbReference type="CDD" id="cd04276">
    <property type="entry name" value="ZnMc_MMP_like_2"/>
    <property type="match status" value="1"/>
</dbReference>
<dbReference type="InterPro" id="IPR024079">
    <property type="entry name" value="MetalloPept_cat_dom_sf"/>
</dbReference>
<evidence type="ECO:0000313" key="7">
    <source>
        <dbReference type="Proteomes" id="UP000194873"/>
    </source>
</evidence>
<evidence type="ECO:0000259" key="4">
    <source>
        <dbReference type="Pfam" id="PF17148"/>
    </source>
</evidence>
<dbReference type="Pfam" id="PF16313">
    <property type="entry name" value="DUF4953"/>
    <property type="match status" value="1"/>
</dbReference>
<sequence length="847" mass="93163">MRVTRPLLVGMLAFSQISVAQNTPANPAPRAEAKPAASISSVTQGMKKFDGYFPFYYDEKSGKIYLEVDKLGKEFLYFGSLTNGVGSGGPERGQASSAIAKFERVGSKVFLVEPVYSYRAMSKNVDEQHAVENAFAKSVIWGFNPAAVEGDKVLLDMTPFLVRDSQKIGDRLGTPSYAGPGVGGGRAGGGGASTPYRFDESRSAVYLENTKNFPKNTEFEAIITFTGGPTGAGRGFFGGGSDIAPDPNAVTVNMHQSFVELPDDKYKPRKFDPRSGFNQFTYMDFSAPMTEQLTKRYTRRHRLEKKNPKAAMSEPVEPIVYYVDRGAPEQIKKALIEGGSWWNQAFEAAGYKNAFQVKELPAGADPMDIRYNVVNWVNRSGSPRAFSYGSSYIDPRTGEIIKGVVTLGSDRHRQDYLIAEGLLQPYHDGKATTDKMEKMALARIRQLSAHEIGHTLGLYHNFTSSTHDRGSVMDYPFPRFELKNGVVDVSDAYATGIGSWDKRAITWGYQDFSKGTNEDEALDKIMAETLKQGHIFIPDIGGYVHPNSHQWDDGDNAVVQLNKLMTVRRHVLDNFSEAAIQKDMPMATLEEVLVPIYLLHRYQIEATAKSLGGLYFTHAVKNDGQTITRMVDPTEQWKAFDALMATVSPQALALPEKLIQKIPPRPSGFPGGLETFSGYTGPTFDPMAAAESAANETISSILNPERAARLVEYHARDAAQPGFMPVVDKLLDKTWKTPLAAGYNGEIQAVVNNLTLKYLLALAANEKASPSVRGEALLKVDDLQQWMNSAVAKAEPRQKANLLFGLSQIGKYREEPEKFLTPAASVMPPGAPIGMPGMDFLNDDFAY</sequence>
<dbReference type="AlphaFoldDB" id="A0A243WBH8"/>